<dbReference type="RefSeq" id="WP_165327130.1">
    <property type="nucleotide sequence ID" value="NZ_CP049109.1"/>
</dbReference>
<organism evidence="2 3">
    <name type="scientific">Stakelama tenebrarum</name>
    <dbReference type="NCBI Taxonomy" id="2711215"/>
    <lineage>
        <taxon>Bacteria</taxon>
        <taxon>Pseudomonadati</taxon>
        <taxon>Pseudomonadota</taxon>
        <taxon>Alphaproteobacteria</taxon>
        <taxon>Sphingomonadales</taxon>
        <taxon>Sphingomonadaceae</taxon>
        <taxon>Stakelama</taxon>
    </lineage>
</organism>
<keyword evidence="1" id="KW-0812">Transmembrane</keyword>
<dbReference type="KEGG" id="spzr:G5C33_10265"/>
<protein>
    <submittedName>
        <fullName evidence="2">Uncharacterized protein</fullName>
    </submittedName>
</protein>
<reference evidence="2 3" key="1">
    <citation type="submission" date="2020-02" db="EMBL/GenBank/DDBJ databases">
        <authorList>
            <person name="Zheng R.K."/>
            <person name="Sun C.M."/>
        </authorList>
    </citation>
    <scope>NUCLEOTIDE SEQUENCE [LARGE SCALE GENOMIC DNA]</scope>
    <source>
        <strain evidence="3">zrk23</strain>
    </source>
</reference>
<accession>A0A6G6Y5Q1</accession>
<evidence type="ECO:0000313" key="2">
    <source>
        <dbReference type="EMBL" id="QIG80127.1"/>
    </source>
</evidence>
<evidence type="ECO:0000256" key="1">
    <source>
        <dbReference type="SAM" id="Phobius"/>
    </source>
</evidence>
<dbReference type="AlphaFoldDB" id="A0A6G6Y5Q1"/>
<keyword evidence="3" id="KW-1185">Reference proteome</keyword>
<keyword evidence="1" id="KW-1133">Transmembrane helix</keyword>
<proteinExistence type="predicted"/>
<feature type="transmembrane region" description="Helical" evidence="1">
    <location>
        <begin position="6"/>
        <end position="28"/>
    </location>
</feature>
<evidence type="ECO:0000313" key="3">
    <source>
        <dbReference type="Proteomes" id="UP000501568"/>
    </source>
</evidence>
<dbReference type="Proteomes" id="UP000501568">
    <property type="component" value="Chromosome"/>
</dbReference>
<gene>
    <name evidence="2" type="ORF">G5C33_10265</name>
</gene>
<keyword evidence="1" id="KW-0472">Membrane</keyword>
<name>A0A6G6Y5Q1_9SPHN</name>
<dbReference type="EMBL" id="CP049109">
    <property type="protein sequence ID" value="QIG80127.1"/>
    <property type="molecule type" value="Genomic_DNA"/>
</dbReference>
<sequence>MKLADLVPRAVAAIAALLAVGFLIWWLFVRPYSAEQAAVGAKVDASVSARTADAAGVALDTRVEVSTEHAESDAITEENDRAIHQANGAELPIGGDVDDAGRRALCLRAAYQYSAWCVALSGAAPRDRASRGDAGSNAAVE</sequence>